<accession>E1QLS2</accession>
<dbReference type="InterPro" id="IPR036390">
    <property type="entry name" value="WH_DNA-bd_sf"/>
</dbReference>
<evidence type="ECO:0000259" key="5">
    <source>
        <dbReference type="Pfam" id="PF08100"/>
    </source>
</evidence>
<evidence type="ECO:0000256" key="1">
    <source>
        <dbReference type="ARBA" id="ARBA00022603"/>
    </source>
</evidence>
<dbReference type="Proteomes" id="UP000009047">
    <property type="component" value="Chromosome"/>
</dbReference>
<dbReference type="KEGG" id="dbr:Deba_3154"/>
<evidence type="ECO:0000313" key="6">
    <source>
        <dbReference type="EMBL" id="ADK86507.1"/>
    </source>
</evidence>
<dbReference type="OrthoDB" id="9767938at2"/>
<dbReference type="GO" id="GO:0032259">
    <property type="term" value="P:methylation"/>
    <property type="evidence" value="ECO:0007669"/>
    <property type="project" value="UniProtKB-KW"/>
</dbReference>
<dbReference type="HOGENOM" id="CLU_005533_4_1_7"/>
<evidence type="ECO:0000256" key="2">
    <source>
        <dbReference type="ARBA" id="ARBA00022679"/>
    </source>
</evidence>
<dbReference type="Gene3D" id="1.10.10.10">
    <property type="entry name" value="Winged helix-like DNA-binding domain superfamily/Winged helix DNA-binding domain"/>
    <property type="match status" value="1"/>
</dbReference>
<reference evidence="6 7" key="1">
    <citation type="journal article" date="2010" name="Stand. Genomic Sci.">
        <title>Complete genome sequence of Desulfarculus baarsii type strain (2st14).</title>
        <authorList>
            <person name="Sun H."/>
            <person name="Spring S."/>
            <person name="Lapidus A."/>
            <person name="Davenport K."/>
            <person name="Del Rio T.G."/>
            <person name="Tice H."/>
            <person name="Nolan M."/>
            <person name="Copeland A."/>
            <person name="Cheng J.F."/>
            <person name="Lucas S."/>
            <person name="Tapia R."/>
            <person name="Goodwin L."/>
            <person name="Pitluck S."/>
            <person name="Ivanova N."/>
            <person name="Pagani I."/>
            <person name="Mavromatis K."/>
            <person name="Ovchinnikova G."/>
            <person name="Pati A."/>
            <person name="Chen A."/>
            <person name="Palaniappan K."/>
            <person name="Hauser L."/>
            <person name="Chang Y.J."/>
            <person name="Jeffries C.D."/>
            <person name="Detter J.C."/>
            <person name="Han C."/>
            <person name="Rohde M."/>
            <person name="Brambilla E."/>
            <person name="Goker M."/>
            <person name="Woyke T."/>
            <person name="Bristow J."/>
            <person name="Eisen J.A."/>
            <person name="Markowitz V."/>
            <person name="Hugenholtz P."/>
            <person name="Kyrpides N.C."/>
            <person name="Klenk H.P."/>
            <person name="Land M."/>
        </authorList>
    </citation>
    <scope>NUCLEOTIDE SEQUENCE [LARGE SCALE GENOMIC DNA]</scope>
    <source>
        <strain evidence="7">ATCC 33931 / DSM 2075 / LMG 7858 / VKM B-1802 / 2st14</strain>
    </source>
</reference>
<dbReference type="CDD" id="cd02440">
    <property type="entry name" value="AdoMet_MTases"/>
    <property type="match status" value="1"/>
</dbReference>
<dbReference type="GO" id="GO:0046983">
    <property type="term" value="F:protein dimerization activity"/>
    <property type="evidence" value="ECO:0007669"/>
    <property type="project" value="InterPro"/>
</dbReference>
<dbReference type="Pfam" id="PF08100">
    <property type="entry name" value="Dimerisation"/>
    <property type="match status" value="1"/>
</dbReference>
<dbReference type="PROSITE" id="PS51683">
    <property type="entry name" value="SAM_OMT_II"/>
    <property type="match status" value="1"/>
</dbReference>
<dbReference type="STRING" id="644282.Deba_3154"/>
<keyword evidence="7" id="KW-1185">Reference proteome</keyword>
<organism evidence="6 7">
    <name type="scientific">Desulfarculus baarsii (strain ATCC 33931 / DSM 2075 / LMG 7858 / VKM B-1802 / 2st14)</name>
    <dbReference type="NCBI Taxonomy" id="644282"/>
    <lineage>
        <taxon>Bacteria</taxon>
        <taxon>Pseudomonadati</taxon>
        <taxon>Thermodesulfobacteriota</taxon>
        <taxon>Desulfarculia</taxon>
        <taxon>Desulfarculales</taxon>
        <taxon>Desulfarculaceae</taxon>
        <taxon>Desulfarculus</taxon>
    </lineage>
</organism>
<protein>
    <submittedName>
        <fullName evidence="6">Methyltransferase type 12</fullName>
    </submittedName>
</protein>
<dbReference type="Gene3D" id="3.40.50.150">
    <property type="entry name" value="Vaccinia Virus protein VP39"/>
    <property type="match status" value="1"/>
</dbReference>
<keyword evidence="3" id="KW-0949">S-adenosyl-L-methionine</keyword>
<dbReference type="InterPro" id="IPR001077">
    <property type="entry name" value="COMT_C"/>
</dbReference>
<proteinExistence type="predicted"/>
<sequence>MEARTWNADEVIRLANGYWGVFALQALAATGLAARLAKGPATANALAASLGLDPKGADMLLVACKGLGLLGGRGDGYALAPGLEQLLDPDSPDSLHNYIMHMHDMAPDWARLPQAVASGRPVAQRGGQHDSPARRHFYGAMAELARMRAPLVAPSLGLRPGMRLLDLGGGPGIYALSFTRFQPGLAATVFDLPGAEPHFRREAKSRGLEGKVGYIVGDYNNDDLGGPYDVVWLSQVLHGVGPAVCRKLVGKAAQALAPGGALWVQEFVLDRRNPSPPFAALFALNMLINTEGGRGYTAEEISQFMIEAGLGQCEYSGPLPPGSPVGLVRGVKP</sequence>
<keyword evidence="1 6" id="KW-0489">Methyltransferase</keyword>
<dbReference type="RefSeq" id="WP_013259943.1">
    <property type="nucleotide sequence ID" value="NC_014365.1"/>
</dbReference>
<gene>
    <name evidence="6" type="ordered locus">Deba_3154</name>
</gene>
<feature type="domain" description="O-methyltransferase dimerisation" evidence="5">
    <location>
        <begin position="13"/>
        <end position="79"/>
    </location>
</feature>
<dbReference type="PANTHER" id="PTHR11746">
    <property type="entry name" value="O-METHYLTRANSFERASE"/>
    <property type="match status" value="1"/>
</dbReference>
<dbReference type="SUPFAM" id="SSF46785">
    <property type="entry name" value="Winged helix' DNA-binding domain"/>
    <property type="match status" value="1"/>
</dbReference>
<dbReference type="SUPFAM" id="SSF53335">
    <property type="entry name" value="S-adenosyl-L-methionine-dependent methyltransferases"/>
    <property type="match status" value="1"/>
</dbReference>
<feature type="domain" description="O-methyltransferase C-terminal" evidence="4">
    <location>
        <begin position="127"/>
        <end position="309"/>
    </location>
</feature>
<dbReference type="InterPro" id="IPR012967">
    <property type="entry name" value="COMT_dimerisation"/>
</dbReference>
<dbReference type="GO" id="GO:0008171">
    <property type="term" value="F:O-methyltransferase activity"/>
    <property type="evidence" value="ECO:0007669"/>
    <property type="project" value="InterPro"/>
</dbReference>
<keyword evidence="2" id="KW-0808">Transferase</keyword>
<dbReference type="InterPro" id="IPR016461">
    <property type="entry name" value="COMT-like"/>
</dbReference>
<dbReference type="EMBL" id="CP002085">
    <property type="protein sequence ID" value="ADK86507.1"/>
    <property type="molecule type" value="Genomic_DNA"/>
</dbReference>
<dbReference type="InterPro" id="IPR036388">
    <property type="entry name" value="WH-like_DNA-bd_sf"/>
</dbReference>
<name>E1QLS2_DESB2</name>
<dbReference type="AlphaFoldDB" id="E1QLS2"/>
<dbReference type="eggNOG" id="COG2230">
    <property type="taxonomic scope" value="Bacteria"/>
</dbReference>
<evidence type="ECO:0000259" key="4">
    <source>
        <dbReference type="Pfam" id="PF00891"/>
    </source>
</evidence>
<dbReference type="Pfam" id="PF00891">
    <property type="entry name" value="Methyltransf_2"/>
    <property type="match status" value="1"/>
</dbReference>
<dbReference type="InterPro" id="IPR029063">
    <property type="entry name" value="SAM-dependent_MTases_sf"/>
</dbReference>
<evidence type="ECO:0000256" key="3">
    <source>
        <dbReference type="ARBA" id="ARBA00022691"/>
    </source>
</evidence>
<evidence type="ECO:0000313" key="7">
    <source>
        <dbReference type="Proteomes" id="UP000009047"/>
    </source>
</evidence>